<dbReference type="Gene3D" id="1.20.200.10">
    <property type="entry name" value="Fumarase/aspartase (Central domain)"/>
    <property type="match status" value="1"/>
</dbReference>
<proteinExistence type="predicted"/>
<dbReference type="EMBL" id="BMQL01000020">
    <property type="protein sequence ID" value="GGR17533.1"/>
    <property type="molecule type" value="Genomic_DNA"/>
</dbReference>
<comment type="caution">
    <text evidence="3">The sequence shown here is derived from an EMBL/GenBank/DDBJ whole genome shotgun (WGS) entry which is preliminary data.</text>
</comment>
<reference evidence="3" key="2">
    <citation type="submission" date="2020-09" db="EMBL/GenBank/DDBJ databases">
        <authorList>
            <person name="Sun Q."/>
            <person name="Ohkuma M."/>
        </authorList>
    </citation>
    <scope>NUCLEOTIDE SEQUENCE</scope>
    <source>
        <strain evidence="3">JCM 31311</strain>
    </source>
</reference>
<dbReference type="PROSITE" id="PS00163">
    <property type="entry name" value="FUMARATE_LYASES"/>
    <property type="match status" value="1"/>
</dbReference>
<evidence type="ECO:0000256" key="1">
    <source>
        <dbReference type="ARBA" id="ARBA00023239"/>
    </source>
</evidence>
<sequence length="450" mass="48006">MAQLFSIPARRQRYLDVEAALALAQADLGVIPHDPAQQIAATAHLHLLDAARIDADEVRTAHPLMPLITELARVVGEPAGGWIHWGATTQNVQQTADVLGLRLALNLLTAQLCDLLDALTVLTERGAELVMAGRTHGQQAVPITFGFKTAIWVDAMLRHLERSQQLRPRLLTAMMGGAVGNFASLGDIGPAVQRRVAERLGLTPMPLPARSLSDPFAELVCLLGMLAGTGSAIAGEVARLMANEFAEVGEALGEGDVGSSTMPQKRNPKKSAAVIALSAQIRALVPLALEAMIHSHEVEGARTAMMDAALEQGCVLSGELLTLLTEVVRGLELYPERMAANLQLSGGLINAEAVMMQLAQKIGRGEAHEVVHHAAREVAIRGAGAGFLEVLSHDPQIQAELSAQELTQLLDPASHTGLSAALAHETSARARRAVEHVREQLNDEHLENRL</sequence>
<evidence type="ECO:0000313" key="3">
    <source>
        <dbReference type="EMBL" id="GGR17533.1"/>
    </source>
</evidence>
<dbReference type="GO" id="GO:0005829">
    <property type="term" value="C:cytosol"/>
    <property type="evidence" value="ECO:0007669"/>
    <property type="project" value="TreeGrafter"/>
</dbReference>
<dbReference type="PRINTS" id="PR00149">
    <property type="entry name" value="FUMRATELYASE"/>
</dbReference>
<dbReference type="AlphaFoldDB" id="A0A918CE19"/>
<keyword evidence="1 3" id="KW-0456">Lyase</keyword>
<dbReference type="InterPro" id="IPR020557">
    <property type="entry name" value="Fumarate_lyase_CS"/>
</dbReference>
<dbReference type="PRINTS" id="PR00145">
    <property type="entry name" value="ARGSUCLYASE"/>
</dbReference>
<dbReference type="SUPFAM" id="SSF48557">
    <property type="entry name" value="L-aspartase-like"/>
    <property type="match status" value="1"/>
</dbReference>
<dbReference type="InterPro" id="IPR022761">
    <property type="entry name" value="Fumarate_lyase_N"/>
</dbReference>
<dbReference type="Gene3D" id="1.10.40.30">
    <property type="entry name" value="Fumarase/aspartase (C-terminal domain)"/>
    <property type="match status" value="1"/>
</dbReference>
<protein>
    <submittedName>
        <fullName evidence="3">Adenylosuccinate lyase</fullName>
    </submittedName>
</protein>
<dbReference type="Proteomes" id="UP000603865">
    <property type="component" value="Unassembled WGS sequence"/>
</dbReference>
<dbReference type="InterPro" id="IPR000362">
    <property type="entry name" value="Fumarate_lyase_fam"/>
</dbReference>
<dbReference type="GO" id="GO:0044208">
    <property type="term" value="P:'de novo' AMP biosynthetic process"/>
    <property type="evidence" value="ECO:0007669"/>
    <property type="project" value="TreeGrafter"/>
</dbReference>
<dbReference type="PANTHER" id="PTHR43172">
    <property type="entry name" value="ADENYLOSUCCINATE LYASE"/>
    <property type="match status" value="1"/>
</dbReference>
<keyword evidence="4" id="KW-1185">Reference proteome</keyword>
<dbReference type="Pfam" id="PF10397">
    <property type="entry name" value="ADSL_C"/>
    <property type="match status" value="1"/>
</dbReference>
<dbReference type="InterPro" id="IPR008948">
    <property type="entry name" value="L-Aspartase-like"/>
</dbReference>
<dbReference type="SMART" id="SM00998">
    <property type="entry name" value="ADSL_C"/>
    <property type="match status" value="1"/>
</dbReference>
<dbReference type="PANTHER" id="PTHR43172:SF1">
    <property type="entry name" value="ADENYLOSUCCINATE LYASE"/>
    <property type="match status" value="1"/>
</dbReference>
<dbReference type="Pfam" id="PF00206">
    <property type="entry name" value="Lyase_1"/>
    <property type="match status" value="1"/>
</dbReference>
<evidence type="ECO:0000259" key="2">
    <source>
        <dbReference type="SMART" id="SM00998"/>
    </source>
</evidence>
<dbReference type="GO" id="GO:0070626">
    <property type="term" value="F:(S)-2-(5-amino-1-(5-phospho-D-ribosyl)imidazole-4-carboxamido) succinate lyase (fumarate-forming) activity"/>
    <property type="evidence" value="ECO:0007669"/>
    <property type="project" value="TreeGrafter"/>
</dbReference>
<evidence type="ECO:0000313" key="4">
    <source>
        <dbReference type="Proteomes" id="UP000603865"/>
    </source>
</evidence>
<gene>
    <name evidence="3" type="ORF">GCM10008957_32860</name>
</gene>
<dbReference type="CDD" id="cd01597">
    <property type="entry name" value="pCLME"/>
    <property type="match status" value="1"/>
</dbReference>
<reference evidence="3" key="1">
    <citation type="journal article" date="2014" name="Int. J. Syst. Evol. Microbiol.">
        <title>Complete genome sequence of Corynebacterium casei LMG S-19264T (=DSM 44701T), isolated from a smear-ripened cheese.</title>
        <authorList>
            <consortium name="US DOE Joint Genome Institute (JGI-PGF)"/>
            <person name="Walter F."/>
            <person name="Albersmeier A."/>
            <person name="Kalinowski J."/>
            <person name="Ruckert C."/>
        </authorList>
    </citation>
    <scope>NUCLEOTIDE SEQUENCE</scope>
    <source>
        <strain evidence="3">JCM 31311</strain>
    </source>
</reference>
<feature type="domain" description="Adenylosuccinate lyase C-terminal" evidence="2">
    <location>
        <begin position="346"/>
        <end position="427"/>
    </location>
</feature>
<accession>A0A918CE19</accession>
<dbReference type="GO" id="GO:0004018">
    <property type="term" value="F:N6-(1,2-dicarboxyethyl)AMP AMP-lyase (fumarate-forming) activity"/>
    <property type="evidence" value="ECO:0007669"/>
    <property type="project" value="TreeGrafter"/>
</dbReference>
<dbReference type="InterPro" id="IPR019468">
    <property type="entry name" value="AdenyloSucc_lyase_C"/>
</dbReference>
<name>A0A918CE19_9DEIO</name>
<organism evidence="3 4">
    <name type="scientific">Deinococcus ruber</name>
    <dbReference type="NCBI Taxonomy" id="1848197"/>
    <lineage>
        <taxon>Bacteria</taxon>
        <taxon>Thermotogati</taxon>
        <taxon>Deinococcota</taxon>
        <taxon>Deinococci</taxon>
        <taxon>Deinococcales</taxon>
        <taxon>Deinococcaceae</taxon>
        <taxon>Deinococcus</taxon>
    </lineage>
</organism>